<dbReference type="InterPro" id="IPR010791">
    <property type="entry name" value="AttH_dom"/>
</dbReference>
<dbReference type="Proteomes" id="UP000238348">
    <property type="component" value="Chromosome"/>
</dbReference>
<dbReference type="EMBL" id="CP012673">
    <property type="protein sequence ID" value="AUX44543.1"/>
    <property type="molecule type" value="Genomic_DNA"/>
</dbReference>
<protein>
    <recommendedName>
        <fullName evidence="1">AttH domain-containing protein</fullName>
    </recommendedName>
</protein>
<evidence type="ECO:0000313" key="2">
    <source>
        <dbReference type="EMBL" id="AUX44543.1"/>
    </source>
</evidence>
<dbReference type="Gene3D" id="2.40.370.10">
    <property type="entry name" value="AttH-like domain"/>
    <property type="match status" value="1"/>
</dbReference>
<dbReference type="PANTHER" id="PTHR40617">
    <property type="entry name" value="TERPENE CYCLASE ASQC"/>
    <property type="match status" value="1"/>
</dbReference>
<sequence length="107" mass="11969">MSVALTVPWGSLDVVLEPQGPVLNYNGTGEFVLLGETNYEFAFPDMRTTGNLTIEGESLRVAGRSWLDRQWGWTSEMPSRRWTWMNLNSPNGDASAGSFRLGTFPRL</sequence>
<dbReference type="AlphaFoldDB" id="A0A2L0EZ18"/>
<proteinExistence type="predicted"/>
<evidence type="ECO:0000259" key="1">
    <source>
        <dbReference type="Pfam" id="PF07143"/>
    </source>
</evidence>
<dbReference type="InterPro" id="IPR023374">
    <property type="entry name" value="AttH-like_dom_sf"/>
</dbReference>
<feature type="domain" description="AttH" evidence="1">
    <location>
        <begin position="11"/>
        <end position="72"/>
    </location>
</feature>
<evidence type="ECO:0000313" key="3">
    <source>
        <dbReference type="Proteomes" id="UP000238348"/>
    </source>
</evidence>
<dbReference type="SUPFAM" id="SSF159245">
    <property type="entry name" value="AttH-like"/>
    <property type="match status" value="1"/>
</dbReference>
<accession>A0A2L0EZ18</accession>
<dbReference type="InterPro" id="IPR053112">
    <property type="entry name" value="Fungal_Dehydratase/Hydratase"/>
</dbReference>
<gene>
    <name evidence="2" type="ORF">SOCE26_060070</name>
</gene>
<name>A0A2L0EZ18_SORCE</name>
<dbReference type="PANTHER" id="PTHR40617:SF1">
    <property type="entry name" value="ATTH DOMAIN-CONTAINING PROTEIN-RELATED"/>
    <property type="match status" value="1"/>
</dbReference>
<reference evidence="2 3" key="1">
    <citation type="submission" date="2015-09" db="EMBL/GenBank/DDBJ databases">
        <title>Sorangium comparison.</title>
        <authorList>
            <person name="Zaburannyi N."/>
            <person name="Bunk B."/>
            <person name="Overmann J."/>
            <person name="Mueller R."/>
        </authorList>
    </citation>
    <scope>NUCLEOTIDE SEQUENCE [LARGE SCALE GENOMIC DNA]</scope>
    <source>
        <strain evidence="2 3">So ce26</strain>
    </source>
</reference>
<dbReference type="Pfam" id="PF07143">
    <property type="entry name" value="CrtC"/>
    <property type="match status" value="1"/>
</dbReference>
<organism evidence="2 3">
    <name type="scientific">Sorangium cellulosum</name>
    <name type="common">Polyangium cellulosum</name>
    <dbReference type="NCBI Taxonomy" id="56"/>
    <lineage>
        <taxon>Bacteria</taxon>
        <taxon>Pseudomonadati</taxon>
        <taxon>Myxococcota</taxon>
        <taxon>Polyangia</taxon>
        <taxon>Polyangiales</taxon>
        <taxon>Polyangiaceae</taxon>
        <taxon>Sorangium</taxon>
    </lineage>
</organism>